<comment type="caution">
    <text evidence="2">Lacks conserved residue(s) required for the propagation of feature annotation.</text>
</comment>
<dbReference type="Proteomes" id="UP001501536">
    <property type="component" value="Unassembled WGS sequence"/>
</dbReference>
<comment type="subcellular location">
    <subcellularLocation>
        <location evidence="2">Cytoplasm</location>
    </subcellularLocation>
</comment>
<dbReference type="InterPro" id="IPR029058">
    <property type="entry name" value="AB_hydrolase_fold"/>
</dbReference>
<evidence type="ECO:0000259" key="4">
    <source>
        <dbReference type="Pfam" id="PF00561"/>
    </source>
</evidence>
<keyword evidence="2" id="KW-0028">Amino-acid biosynthesis</keyword>
<comment type="similarity">
    <text evidence="2">Belongs to the AB hydrolase superfamily. MetX family.</text>
</comment>
<dbReference type="EC" id="2.3.1.31" evidence="2"/>
<dbReference type="EMBL" id="BAABCJ010000002">
    <property type="protein sequence ID" value="GAA3700934.1"/>
    <property type="molecule type" value="Genomic_DNA"/>
</dbReference>
<dbReference type="PANTHER" id="PTHR32268:SF11">
    <property type="entry name" value="HOMOSERINE O-ACETYLTRANSFERASE"/>
    <property type="match status" value="1"/>
</dbReference>
<dbReference type="InterPro" id="IPR008220">
    <property type="entry name" value="HAT_MetX-like"/>
</dbReference>
<name>A0ABP7D8N8_9MICC</name>
<comment type="pathway">
    <text evidence="2">Amino-acid biosynthesis; L-methionine biosynthesis via de novo pathway; O-acetyl-L-homoserine from L-homoserine: step 1/1.</text>
</comment>
<comment type="subunit">
    <text evidence="2">Homodimer.</text>
</comment>
<comment type="catalytic activity">
    <reaction evidence="2">
        <text>L-homoserine + acetyl-CoA = O-acetyl-L-homoserine + CoA</text>
        <dbReference type="Rhea" id="RHEA:13701"/>
        <dbReference type="ChEBI" id="CHEBI:57287"/>
        <dbReference type="ChEBI" id="CHEBI:57288"/>
        <dbReference type="ChEBI" id="CHEBI:57476"/>
        <dbReference type="ChEBI" id="CHEBI:57716"/>
        <dbReference type="EC" id="2.3.1.31"/>
    </reaction>
</comment>
<dbReference type="SUPFAM" id="SSF53474">
    <property type="entry name" value="alpha/beta-Hydrolases"/>
    <property type="match status" value="1"/>
</dbReference>
<feature type="active site" description="Nucleophile" evidence="2">
    <location>
        <position position="197"/>
    </location>
</feature>
<feature type="domain" description="AB hydrolase-1" evidence="4">
    <location>
        <begin position="96"/>
        <end position="406"/>
    </location>
</feature>
<dbReference type="Gene3D" id="3.40.50.1820">
    <property type="entry name" value="alpha/beta hydrolase"/>
    <property type="match status" value="1"/>
</dbReference>
<evidence type="ECO:0000313" key="5">
    <source>
        <dbReference type="EMBL" id="GAA3700934.1"/>
    </source>
</evidence>
<keyword evidence="2" id="KW-0963">Cytoplasm</keyword>
<reference evidence="6" key="1">
    <citation type="journal article" date="2019" name="Int. J. Syst. Evol. Microbiol.">
        <title>The Global Catalogue of Microorganisms (GCM) 10K type strain sequencing project: providing services to taxonomists for standard genome sequencing and annotation.</title>
        <authorList>
            <consortium name="The Broad Institute Genomics Platform"/>
            <consortium name="The Broad Institute Genome Sequencing Center for Infectious Disease"/>
            <person name="Wu L."/>
            <person name="Ma J."/>
        </authorList>
    </citation>
    <scope>NUCLEOTIDE SEQUENCE [LARGE SCALE GENOMIC DNA]</scope>
    <source>
        <strain evidence="6">JCM 16961</strain>
    </source>
</reference>
<evidence type="ECO:0000256" key="1">
    <source>
        <dbReference type="ARBA" id="ARBA00022679"/>
    </source>
</evidence>
<comment type="caution">
    <text evidence="5">The sequence shown here is derived from an EMBL/GenBank/DDBJ whole genome shotgun (WGS) entry which is preliminary data.</text>
</comment>
<dbReference type="PIRSF" id="PIRSF000443">
    <property type="entry name" value="Homoser_Ac_trans"/>
    <property type="match status" value="1"/>
</dbReference>
<evidence type="ECO:0000256" key="3">
    <source>
        <dbReference type="SAM" id="MobiDB-lite"/>
    </source>
</evidence>
<accession>A0ABP7D8N8</accession>
<feature type="compositionally biased region" description="Low complexity" evidence="3">
    <location>
        <begin position="16"/>
        <end position="30"/>
    </location>
</feature>
<dbReference type="InterPro" id="IPR000073">
    <property type="entry name" value="AB_hydrolase_1"/>
</dbReference>
<gene>
    <name evidence="2" type="primary">metXA</name>
    <name evidence="5" type="ORF">GCM10022377_12950</name>
</gene>
<feature type="active site" evidence="2">
    <location>
        <position position="370"/>
    </location>
</feature>
<keyword evidence="1 2" id="KW-0808">Transferase</keyword>
<comment type="function">
    <text evidence="2">Transfers an acetyl group from acetyl-CoA to L-homoserine, forming acetyl-L-homoserine.</text>
</comment>
<dbReference type="Pfam" id="PF00561">
    <property type="entry name" value="Abhydrolase_1"/>
    <property type="match status" value="1"/>
</dbReference>
<sequence length="420" mass="44032">MTSGIETITEPRGRRTGAPGAVPGAVTAPGQGAEAPTSTVGTRPDGRSQPGPATGSEGVLQTLRTGAFEFETGGALPSVDIAYETWGTLDADASNAVLVLHALTGDTHVSRGATELPGWWDDFVGPGRTVDTDRYFVVAPAVLGGCAGTTGPSSPDPDGRPWGSRFPFTTLRDTVRLEARLADALGIDAWRAVLGGSMGGARALEWAATFPDRVRGCAVLAATAASSAEQIAFAQIQTRAIRLDPGFHGGDYYSAPGTLGEGPVEGLGIARRLAHITYRSDTEFAARFDRLPQGDEDPLGAVTGRRGRFQVESYLDHQARKLTGRFDANAYLNITEALMSHDVGRGRGGVEAALAGLGHIRFLVAAVASDRLYWPSQSEELARLLPGCGPVQYIDSPIGHDAFLTDAPQLSEALRATVLA</sequence>
<feature type="binding site" evidence="2">
    <location>
        <position position="401"/>
    </location>
    <ligand>
        <name>substrate</name>
    </ligand>
</feature>
<dbReference type="NCBIfam" id="TIGR01392">
    <property type="entry name" value="homoserO_Ac_trn"/>
    <property type="match status" value="1"/>
</dbReference>
<dbReference type="PANTHER" id="PTHR32268">
    <property type="entry name" value="HOMOSERINE O-ACETYLTRANSFERASE"/>
    <property type="match status" value="1"/>
</dbReference>
<keyword evidence="2" id="KW-0486">Methionine biosynthesis</keyword>
<dbReference type="HAMAP" id="MF_00296">
    <property type="entry name" value="MetX_acyltransf"/>
    <property type="match status" value="1"/>
</dbReference>
<evidence type="ECO:0000256" key="2">
    <source>
        <dbReference type="HAMAP-Rule" id="MF_00296"/>
    </source>
</evidence>
<feature type="active site" evidence="2">
    <location>
        <position position="400"/>
    </location>
</feature>
<feature type="region of interest" description="Disordered" evidence="3">
    <location>
        <begin position="1"/>
        <end position="58"/>
    </location>
</feature>
<evidence type="ECO:0000313" key="6">
    <source>
        <dbReference type="Proteomes" id="UP001501536"/>
    </source>
</evidence>
<dbReference type="RefSeq" id="WP_425582935.1">
    <property type="nucleotide sequence ID" value="NZ_BAABCJ010000002.1"/>
</dbReference>
<dbReference type="NCBIfam" id="NF001209">
    <property type="entry name" value="PRK00175.1"/>
    <property type="match status" value="1"/>
</dbReference>
<keyword evidence="2" id="KW-0012">Acyltransferase</keyword>
<organism evidence="5 6">
    <name type="scientific">Zhihengliuella alba</name>
    <dbReference type="NCBI Taxonomy" id="547018"/>
    <lineage>
        <taxon>Bacteria</taxon>
        <taxon>Bacillati</taxon>
        <taxon>Actinomycetota</taxon>
        <taxon>Actinomycetes</taxon>
        <taxon>Micrococcales</taxon>
        <taxon>Micrococcaceae</taxon>
        <taxon>Zhihengliuella</taxon>
    </lineage>
</organism>
<protein>
    <recommendedName>
        <fullName evidence="2">Homoserine O-acetyltransferase</fullName>
        <shortName evidence="2">HAT</shortName>
        <ecNumber evidence="2">2.3.1.31</ecNumber>
    </recommendedName>
    <alternativeName>
        <fullName evidence="2">Homoserine transacetylase</fullName>
        <shortName evidence="2">HTA</shortName>
    </alternativeName>
</protein>
<proteinExistence type="inferred from homology"/>
<keyword evidence="6" id="KW-1185">Reference proteome</keyword>
<feature type="binding site" evidence="2">
    <location>
        <position position="271"/>
    </location>
    <ligand>
        <name>substrate</name>
    </ligand>
</feature>